<dbReference type="InterPro" id="IPR001895">
    <property type="entry name" value="RASGEF_cat_dom"/>
</dbReference>
<dbReference type="EMBL" id="JAPDFW010000063">
    <property type="protein sequence ID" value="KAJ5075793.1"/>
    <property type="molecule type" value="Genomic_DNA"/>
</dbReference>
<organism evidence="6 7">
    <name type="scientific">Anaeramoeba ignava</name>
    <name type="common">Anaerobic marine amoeba</name>
    <dbReference type="NCBI Taxonomy" id="1746090"/>
    <lineage>
        <taxon>Eukaryota</taxon>
        <taxon>Metamonada</taxon>
        <taxon>Anaeramoebidae</taxon>
        <taxon>Anaeramoeba</taxon>
    </lineage>
</organism>
<dbReference type="SUPFAM" id="SSF48366">
    <property type="entry name" value="Ras GEF"/>
    <property type="match status" value="1"/>
</dbReference>
<dbReference type="InterPro" id="IPR006594">
    <property type="entry name" value="LisH"/>
</dbReference>
<dbReference type="AlphaFoldDB" id="A0A9Q0RDP6"/>
<dbReference type="InterPro" id="IPR000651">
    <property type="entry name" value="Ras-like_Gua-exchang_fac_N"/>
</dbReference>
<feature type="domain" description="Ras-GEF" evidence="4">
    <location>
        <begin position="532"/>
        <end position="762"/>
    </location>
</feature>
<reference evidence="6" key="1">
    <citation type="submission" date="2022-10" db="EMBL/GenBank/DDBJ databases">
        <title>Novel sulphate-reducing endosymbionts in the free-living metamonad Anaeramoeba.</title>
        <authorList>
            <person name="Jerlstrom-Hultqvist J."/>
            <person name="Cepicka I."/>
            <person name="Gallot-Lavallee L."/>
            <person name="Salas-Leiva D."/>
            <person name="Curtis B.A."/>
            <person name="Zahonova K."/>
            <person name="Pipaliya S."/>
            <person name="Dacks J."/>
            <person name="Roger A.J."/>
        </authorList>
    </citation>
    <scope>NUCLEOTIDE SEQUENCE</scope>
    <source>
        <strain evidence="6">BMAN</strain>
    </source>
</reference>
<dbReference type="GO" id="GO:0005085">
    <property type="term" value="F:guanyl-nucleotide exchange factor activity"/>
    <property type="evidence" value="ECO:0007669"/>
    <property type="project" value="UniProtKB-KW"/>
</dbReference>
<proteinExistence type="predicted"/>
<feature type="region of interest" description="Disordered" evidence="3">
    <location>
        <begin position="97"/>
        <end position="164"/>
    </location>
</feature>
<feature type="compositionally biased region" description="Basic and acidic residues" evidence="3">
    <location>
        <begin position="97"/>
        <end position="144"/>
    </location>
</feature>
<dbReference type="SMART" id="SM00147">
    <property type="entry name" value="RasGEF"/>
    <property type="match status" value="1"/>
</dbReference>
<keyword evidence="1 2" id="KW-0344">Guanine-nucleotide releasing factor</keyword>
<feature type="compositionally biased region" description="Basic and acidic residues" evidence="3">
    <location>
        <begin position="31"/>
        <end position="60"/>
    </location>
</feature>
<protein>
    <submittedName>
        <fullName evidence="6">Ras guanine nucleotide exchange factor i-related</fullName>
    </submittedName>
</protein>
<dbReference type="InterPro" id="IPR036964">
    <property type="entry name" value="RASGEF_cat_dom_sf"/>
</dbReference>
<feature type="region of interest" description="Disordered" evidence="3">
    <location>
        <begin position="1"/>
        <end position="60"/>
    </location>
</feature>
<evidence type="ECO:0000256" key="2">
    <source>
        <dbReference type="PROSITE-ProRule" id="PRU00168"/>
    </source>
</evidence>
<dbReference type="Proteomes" id="UP001149090">
    <property type="component" value="Unassembled WGS sequence"/>
</dbReference>
<dbReference type="PROSITE" id="PS50896">
    <property type="entry name" value="LISH"/>
    <property type="match status" value="1"/>
</dbReference>
<dbReference type="InterPro" id="IPR008937">
    <property type="entry name" value="Ras-like_GEF"/>
</dbReference>
<dbReference type="PROSITE" id="PS50212">
    <property type="entry name" value="RASGEF_NTER"/>
    <property type="match status" value="1"/>
</dbReference>
<dbReference type="GO" id="GO:0007265">
    <property type="term" value="P:Ras protein signal transduction"/>
    <property type="evidence" value="ECO:0007669"/>
    <property type="project" value="TreeGrafter"/>
</dbReference>
<gene>
    <name evidence="6" type="ORF">M0811_06655</name>
</gene>
<keyword evidence="7" id="KW-1185">Reference proteome</keyword>
<dbReference type="InterPro" id="IPR023578">
    <property type="entry name" value="Ras_GEF_dom_sf"/>
</dbReference>
<dbReference type="PANTHER" id="PTHR23113">
    <property type="entry name" value="GUANINE NUCLEOTIDE EXCHANGE FACTOR"/>
    <property type="match status" value="1"/>
</dbReference>
<dbReference type="Pfam" id="PF00617">
    <property type="entry name" value="RasGEF"/>
    <property type="match status" value="1"/>
</dbReference>
<comment type="caution">
    <text evidence="6">The sequence shown here is derived from an EMBL/GenBank/DDBJ whole genome shotgun (WGS) entry which is preliminary data.</text>
</comment>
<dbReference type="CDD" id="cd00155">
    <property type="entry name" value="RasGEF"/>
    <property type="match status" value="1"/>
</dbReference>
<dbReference type="PROSITE" id="PS00720">
    <property type="entry name" value="RASGEF"/>
    <property type="match status" value="1"/>
</dbReference>
<evidence type="ECO:0000259" key="4">
    <source>
        <dbReference type="PROSITE" id="PS50009"/>
    </source>
</evidence>
<feature type="compositionally biased region" description="Polar residues" evidence="3">
    <location>
        <begin position="1"/>
        <end position="17"/>
    </location>
</feature>
<feature type="domain" description="N-terminal Ras-GEF" evidence="5">
    <location>
        <begin position="363"/>
        <end position="489"/>
    </location>
</feature>
<evidence type="ECO:0000313" key="7">
    <source>
        <dbReference type="Proteomes" id="UP001149090"/>
    </source>
</evidence>
<sequence>MTQNISPQKLLQLTTSKRGFRRPKPKSPSVTRKDSLNLKQTQKQEIKANLTENEKNQEQEKIIQEELKRKEEEAKKKEAEDKLLELKRIEFLKKEEERKREIEKQKELNRKKKAEERKKKEEQEKKKKEAETLKKLEEQKRANSTDKIQNPEDLPGEIEDSYKDQETNLTEYIPKDVEDQEKKIDTKIFLKEDPEIDRSEWVSNVMSRNPGIENLYQRLNPLSRAQNFCYLFNPGFAEVREKLTKEMLLQIIMQHFMCLGFRKTKAILEEESKVKYEPHYLKDSRLQTLLRISLQKIDYIWELTQLKTRTEQENEERATKLAEHFTSLGLEDEDEDEQEDDIYFWKEPPDSNIIYQEDKDTGEQKKIKAASLNKLVERLTHEQEHSLPYLETFLMTYQSFTTPKMLLRKLIQRWHVPKSKNMADEIFRPKKRSIQLRVCNVIKNWIEKHYSDFQTKLKKEMLDFIENTIATDGHVSLSNQLKNLLLSGPKTTVQIKQSGNNVKSFEDQKLTAPEPKVPKNIFSPTLSLFDVDEEEIARQLTIREFSIYSAIKPPELLNQAWSKAKYKHRATNVLMLINRFNEVSAWVATTIAKADRIRVRVKVLSKFIRLCEHLNELNNFNTLMAVLAGINNSAIYRLKHTWEDLPKRFQDSFAELSKKMASDSSYKNLREALMQVNPPCIPYLGVYLTDITFIEDGNPDKIDNLINFYKRVLVSKVIINLQQYQQMGYNFQPVHQIQILFQKFQKWDDAEIYKKSLLIEPRNTDRSEIL</sequence>
<dbReference type="OrthoDB" id="10254377at2759"/>
<evidence type="ECO:0000256" key="3">
    <source>
        <dbReference type="SAM" id="MobiDB-lite"/>
    </source>
</evidence>
<evidence type="ECO:0000313" key="6">
    <source>
        <dbReference type="EMBL" id="KAJ5075793.1"/>
    </source>
</evidence>
<dbReference type="CDD" id="cd06224">
    <property type="entry name" value="REM"/>
    <property type="match status" value="1"/>
</dbReference>
<dbReference type="GO" id="GO:0005886">
    <property type="term" value="C:plasma membrane"/>
    <property type="evidence" value="ECO:0007669"/>
    <property type="project" value="TreeGrafter"/>
</dbReference>
<dbReference type="SMART" id="SM00229">
    <property type="entry name" value="RasGEFN"/>
    <property type="match status" value="1"/>
</dbReference>
<dbReference type="PROSITE" id="PS50009">
    <property type="entry name" value="RASGEF_CAT"/>
    <property type="match status" value="1"/>
</dbReference>
<name>A0A9Q0RDP6_ANAIG</name>
<dbReference type="InterPro" id="IPR019804">
    <property type="entry name" value="Ras_G-nucl-exch_fac_CS"/>
</dbReference>
<dbReference type="Gene3D" id="1.20.870.10">
    <property type="entry name" value="Son of sevenless (SoS) protein Chain: S domain 1"/>
    <property type="match status" value="1"/>
</dbReference>
<evidence type="ECO:0000259" key="5">
    <source>
        <dbReference type="PROSITE" id="PS50212"/>
    </source>
</evidence>
<dbReference type="Gene3D" id="1.10.840.10">
    <property type="entry name" value="Ras guanine-nucleotide exchange factors catalytic domain"/>
    <property type="match status" value="1"/>
</dbReference>
<accession>A0A9Q0RDP6</accession>
<dbReference type="OMA" id="NECGHEF"/>
<dbReference type="Pfam" id="PF00618">
    <property type="entry name" value="RasGEF_N"/>
    <property type="match status" value="1"/>
</dbReference>
<dbReference type="PANTHER" id="PTHR23113:SF366">
    <property type="entry name" value="RAS GUANINE NUCLEOTIDE EXCHANGE FACTOR R"/>
    <property type="match status" value="1"/>
</dbReference>
<evidence type="ECO:0000256" key="1">
    <source>
        <dbReference type="ARBA" id="ARBA00022658"/>
    </source>
</evidence>